<proteinExistence type="predicted"/>
<reference evidence="2" key="1">
    <citation type="submission" date="2016-11" db="UniProtKB">
        <authorList>
            <consortium name="WormBaseParasite"/>
        </authorList>
    </citation>
    <scope>IDENTIFICATION</scope>
    <source>
        <strain evidence="2">KR3021</strain>
    </source>
</reference>
<dbReference type="WBParaSite" id="RSKR_0000568300.1">
    <property type="protein sequence ID" value="RSKR_0000568300.1"/>
    <property type="gene ID" value="RSKR_0000568300"/>
</dbReference>
<dbReference type="Proteomes" id="UP000095286">
    <property type="component" value="Unplaced"/>
</dbReference>
<name>A0AC35TYX1_9BILA</name>
<accession>A0AC35TYX1</accession>
<sequence>MLSIYLVIRPYIYRNVMAKEQGGFKIGDQNCSFISYADDTTFIAQDPTALQSLTTNLQKESAKVGLHINRDKICLMAYSPDIIYLEKKDKKKRYPLLRKRQEFKITIDGSEIEKVDTFKYLGKEISTEEARPFVSGAKTTQRDFTVFWKLLDVR</sequence>
<organism evidence="1 2">
    <name type="scientific">Rhabditophanes sp. KR3021</name>
    <dbReference type="NCBI Taxonomy" id="114890"/>
    <lineage>
        <taxon>Eukaryota</taxon>
        <taxon>Metazoa</taxon>
        <taxon>Ecdysozoa</taxon>
        <taxon>Nematoda</taxon>
        <taxon>Chromadorea</taxon>
        <taxon>Rhabditida</taxon>
        <taxon>Tylenchina</taxon>
        <taxon>Panagrolaimomorpha</taxon>
        <taxon>Strongyloidoidea</taxon>
        <taxon>Alloionematidae</taxon>
        <taxon>Rhabditophanes</taxon>
    </lineage>
</organism>
<evidence type="ECO:0000313" key="2">
    <source>
        <dbReference type="WBParaSite" id="RSKR_0000568300.1"/>
    </source>
</evidence>
<evidence type="ECO:0000313" key="1">
    <source>
        <dbReference type="Proteomes" id="UP000095286"/>
    </source>
</evidence>
<protein>
    <submittedName>
        <fullName evidence="2">Reverse transcriptase domain-containing protein</fullName>
    </submittedName>
</protein>